<dbReference type="Proteomes" id="UP000434957">
    <property type="component" value="Unassembled WGS sequence"/>
</dbReference>
<proteinExistence type="predicted"/>
<organism evidence="2 3">
    <name type="scientific">Phytophthora rubi</name>
    <dbReference type="NCBI Taxonomy" id="129364"/>
    <lineage>
        <taxon>Eukaryota</taxon>
        <taxon>Sar</taxon>
        <taxon>Stramenopiles</taxon>
        <taxon>Oomycota</taxon>
        <taxon>Peronosporomycetes</taxon>
        <taxon>Peronosporales</taxon>
        <taxon>Peronosporaceae</taxon>
        <taxon>Phytophthora</taxon>
    </lineage>
</organism>
<keyword evidence="3" id="KW-1185">Reference proteome</keyword>
<feature type="compositionally biased region" description="Low complexity" evidence="1">
    <location>
        <begin position="262"/>
        <end position="281"/>
    </location>
</feature>
<evidence type="ECO:0000313" key="2">
    <source>
        <dbReference type="EMBL" id="KAE9320786.1"/>
    </source>
</evidence>
<name>A0A6A4ENS8_9STRA</name>
<reference evidence="2 3" key="1">
    <citation type="submission" date="2018-08" db="EMBL/GenBank/DDBJ databases">
        <title>Genomic investigation of the strawberry pathogen Phytophthora fragariae indicates pathogenicity is determined by transcriptional variation in three key races.</title>
        <authorList>
            <person name="Adams T.M."/>
            <person name="Armitage A.D."/>
            <person name="Sobczyk M.K."/>
            <person name="Bates H.J."/>
            <person name="Dunwell J.M."/>
            <person name="Nellist C.F."/>
            <person name="Harrison R.J."/>
        </authorList>
    </citation>
    <scope>NUCLEOTIDE SEQUENCE [LARGE SCALE GENOMIC DNA]</scope>
    <source>
        <strain evidence="2 3">SCRP333</strain>
    </source>
</reference>
<feature type="compositionally biased region" description="Low complexity" evidence="1">
    <location>
        <begin position="100"/>
        <end position="109"/>
    </location>
</feature>
<sequence length="396" mass="42568">MMRDYFSREKRRKVAVVLGEEVDGQSSVCSCIGQDWGCNLSIASASVFNNQCIKPLLHYEMSSVELPLVPSARSSSSSASSSRSHLHSAGSINSEKSARSVRSQRSQYQQEDEEEDGDESFHSADEAPHEDEEPQESSGGGLWDEVEHFLNKPSPSLSTLSGKTSKAAVNKPPKSTLPTLNARRASPDNQTTGPNRPARAAAAGPKSIDSKLLQEAFAYANQVQQLNFDDDDGDAEEQVQSWRNSKTKMLMQHAALGRANFSSSSSSLSSTATSSGLRGSRAVGGKPSSSANTDVRKKKGKPASSSAYSSAVKPKGTLKKKRSTTEDSPSSAGADPTSKSKTKGHMDPQTLQSLVSNFQNGTTLDELRRELAASQQSMAMSRQVLQEAAQNFFQSH</sequence>
<evidence type="ECO:0000313" key="3">
    <source>
        <dbReference type="Proteomes" id="UP000434957"/>
    </source>
</evidence>
<dbReference type="EMBL" id="QXFT01001360">
    <property type="protein sequence ID" value="KAE9320786.1"/>
    <property type="molecule type" value="Genomic_DNA"/>
</dbReference>
<protein>
    <submittedName>
        <fullName evidence="2">Uncharacterized protein</fullName>
    </submittedName>
</protein>
<evidence type="ECO:0000256" key="1">
    <source>
        <dbReference type="SAM" id="MobiDB-lite"/>
    </source>
</evidence>
<feature type="compositionally biased region" description="Polar residues" evidence="1">
    <location>
        <begin position="349"/>
        <end position="358"/>
    </location>
</feature>
<dbReference type="AlphaFoldDB" id="A0A6A4ENS8"/>
<accession>A0A6A4ENS8</accession>
<comment type="caution">
    <text evidence="2">The sequence shown here is derived from an EMBL/GenBank/DDBJ whole genome shotgun (WGS) entry which is preliminary data.</text>
</comment>
<feature type="region of interest" description="Disordered" evidence="1">
    <location>
        <begin position="71"/>
        <end position="207"/>
    </location>
</feature>
<feature type="compositionally biased region" description="Polar residues" evidence="1">
    <location>
        <begin position="153"/>
        <end position="164"/>
    </location>
</feature>
<feature type="compositionally biased region" description="Low complexity" evidence="1">
    <location>
        <begin position="193"/>
        <end position="205"/>
    </location>
</feature>
<feature type="compositionally biased region" description="Low complexity" evidence="1">
    <location>
        <begin position="71"/>
        <end position="83"/>
    </location>
</feature>
<gene>
    <name evidence="2" type="ORF">PR003_g17632</name>
</gene>
<feature type="region of interest" description="Disordered" evidence="1">
    <location>
        <begin position="259"/>
        <end position="358"/>
    </location>
</feature>